<dbReference type="PROSITE" id="PS51450">
    <property type="entry name" value="LRR"/>
    <property type="match status" value="2"/>
</dbReference>
<keyword evidence="1" id="KW-0433">Leucine-rich repeat</keyword>
<dbReference type="Gene3D" id="3.10.20.90">
    <property type="entry name" value="Phosphatidylinositol 3-kinase Catalytic Subunit, Chain A, domain 1"/>
    <property type="match status" value="1"/>
</dbReference>
<dbReference type="InterPro" id="IPR029071">
    <property type="entry name" value="Ubiquitin-like_domsf"/>
</dbReference>
<dbReference type="Gene3D" id="3.80.10.10">
    <property type="entry name" value="Ribonuclease Inhibitor"/>
    <property type="match status" value="2"/>
</dbReference>
<protein>
    <recommendedName>
        <fullName evidence="5">Tubulin-specific chaperone E</fullName>
    </recommendedName>
</protein>
<dbReference type="InterPro" id="IPR044079">
    <property type="entry name" value="Ubl_TBCE"/>
</dbReference>
<dbReference type="EMBL" id="JAWJWE010000038">
    <property type="protein sequence ID" value="KAK6622613.1"/>
    <property type="molecule type" value="Genomic_DNA"/>
</dbReference>
<dbReference type="SUPFAM" id="SSF54236">
    <property type="entry name" value="Ubiquitin-like"/>
    <property type="match status" value="1"/>
</dbReference>
<evidence type="ECO:0000256" key="1">
    <source>
        <dbReference type="ARBA" id="ARBA00022614"/>
    </source>
</evidence>
<organism evidence="3 4">
    <name type="scientific">Polyplax serrata</name>
    <name type="common">Common mouse louse</name>
    <dbReference type="NCBI Taxonomy" id="468196"/>
    <lineage>
        <taxon>Eukaryota</taxon>
        <taxon>Metazoa</taxon>
        <taxon>Ecdysozoa</taxon>
        <taxon>Arthropoda</taxon>
        <taxon>Hexapoda</taxon>
        <taxon>Insecta</taxon>
        <taxon>Pterygota</taxon>
        <taxon>Neoptera</taxon>
        <taxon>Paraneoptera</taxon>
        <taxon>Psocodea</taxon>
        <taxon>Troctomorpha</taxon>
        <taxon>Phthiraptera</taxon>
        <taxon>Anoplura</taxon>
        <taxon>Polyplacidae</taxon>
        <taxon>Polyplax</taxon>
    </lineage>
</organism>
<dbReference type="SUPFAM" id="SSF52058">
    <property type="entry name" value="L domain-like"/>
    <property type="match status" value="1"/>
</dbReference>
<dbReference type="GO" id="GO:0007010">
    <property type="term" value="P:cytoskeleton organization"/>
    <property type="evidence" value="ECO:0007669"/>
    <property type="project" value="TreeGrafter"/>
</dbReference>
<dbReference type="CDD" id="cd17044">
    <property type="entry name" value="Ubl_TBCE"/>
    <property type="match status" value="1"/>
</dbReference>
<dbReference type="InterPro" id="IPR001611">
    <property type="entry name" value="Leu-rich_rpt"/>
</dbReference>
<dbReference type="PANTHER" id="PTHR18849">
    <property type="entry name" value="LEUCINE RICH REPEAT PROTEIN"/>
    <property type="match status" value="1"/>
</dbReference>
<accession>A0AAN8PFQ5</accession>
<dbReference type="InterPro" id="IPR032675">
    <property type="entry name" value="LRR_dom_sf"/>
</dbReference>
<sequence>MKKTSTPSQGNTEVIINRNITVNGAGPPLGLLRLCPSIQELDLSKTLLDSWGTVAQITNQLKNLTILNLSENRLKLTEDIDSEAFKTIEHIILGKLMYSWSEILKCSELFLNIKALQVQYNKIDIIEAPSEKLFRNLLMLDLEGNPVTSWEEINNLGGLHTLETLNVSCCGLKGVLFPNSTSPLNLFKNLKNLMLTGNEIDNWSSISELDKLQSLYDLRFKDNPILVKENVETNHQLITAKIGKLQVLNGQQVLRDERKGAEIDYLKRFGTTWLALKTEDERKKFNAIHPRYMQLVAKYGPPEENEVKEMPTSLKSQLIQIEISSSEKTFSKKVPYNMSVQKLSGLIQRLFNTGSTIPHLSCIHAERTDGLAVPLEDYLKDLNFYSIENGDKISVNW</sequence>
<keyword evidence="2" id="KW-0677">Repeat</keyword>
<evidence type="ECO:0008006" key="5">
    <source>
        <dbReference type="Google" id="ProtNLM"/>
    </source>
</evidence>
<dbReference type="AlphaFoldDB" id="A0AAN8PFQ5"/>
<reference evidence="3 4" key="1">
    <citation type="submission" date="2023-10" db="EMBL/GenBank/DDBJ databases">
        <title>Genomes of two closely related lineages of the louse Polyplax serrata with different host specificities.</title>
        <authorList>
            <person name="Martinu J."/>
            <person name="Tarabai H."/>
            <person name="Stefka J."/>
            <person name="Hypsa V."/>
        </authorList>
    </citation>
    <scope>NUCLEOTIDE SEQUENCE [LARGE SCALE GENOMIC DNA]</scope>
    <source>
        <strain evidence="3">HR10_N</strain>
    </source>
</reference>
<proteinExistence type="predicted"/>
<comment type="caution">
    <text evidence="3">The sequence shown here is derived from an EMBL/GenBank/DDBJ whole genome shotgun (WGS) entry which is preliminary data.</text>
</comment>
<name>A0AAN8PFQ5_POLSC</name>
<dbReference type="SMART" id="SM00365">
    <property type="entry name" value="LRR_SD22"/>
    <property type="match status" value="4"/>
</dbReference>
<gene>
    <name evidence="3" type="ORF">RUM43_008455</name>
</gene>
<evidence type="ECO:0000313" key="3">
    <source>
        <dbReference type="EMBL" id="KAK6622613.1"/>
    </source>
</evidence>
<dbReference type="PANTHER" id="PTHR18849:SF0">
    <property type="entry name" value="CILIA- AND FLAGELLA-ASSOCIATED PROTEIN 410-RELATED"/>
    <property type="match status" value="1"/>
</dbReference>
<dbReference type="Proteomes" id="UP001372834">
    <property type="component" value="Unassembled WGS sequence"/>
</dbReference>
<evidence type="ECO:0000256" key="2">
    <source>
        <dbReference type="ARBA" id="ARBA00022737"/>
    </source>
</evidence>
<evidence type="ECO:0000313" key="4">
    <source>
        <dbReference type="Proteomes" id="UP001372834"/>
    </source>
</evidence>